<keyword evidence="1" id="KW-0472">Membrane</keyword>
<keyword evidence="1" id="KW-0812">Transmembrane</keyword>
<dbReference type="Proteomes" id="UP000198748">
    <property type="component" value="Unassembled WGS sequence"/>
</dbReference>
<dbReference type="AlphaFoldDB" id="A0A1G7MGL8"/>
<name>A0A1G7MGL8_9BACT</name>
<evidence type="ECO:0000256" key="1">
    <source>
        <dbReference type="SAM" id="Phobius"/>
    </source>
</evidence>
<organism evidence="2 3">
    <name type="scientific">Dyadobacter soli</name>
    <dbReference type="NCBI Taxonomy" id="659014"/>
    <lineage>
        <taxon>Bacteria</taxon>
        <taxon>Pseudomonadati</taxon>
        <taxon>Bacteroidota</taxon>
        <taxon>Cytophagia</taxon>
        <taxon>Cytophagales</taxon>
        <taxon>Spirosomataceae</taxon>
        <taxon>Dyadobacter</taxon>
    </lineage>
</organism>
<gene>
    <name evidence="2" type="ORF">SAMN04487996_111258</name>
</gene>
<dbReference type="RefSeq" id="WP_262485706.1">
    <property type="nucleotide sequence ID" value="NZ_FNAN01000011.1"/>
</dbReference>
<protein>
    <submittedName>
        <fullName evidence="2">Heme exporter protein C</fullName>
    </submittedName>
</protein>
<proteinExistence type="predicted"/>
<accession>A0A1G7MGL8</accession>
<sequence>MHYFKQFWRKILTIAIFLYVLIAGLINDVPRLPILNTRPLK</sequence>
<feature type="transmembrane region" description="Helical" evidence="1">
    <location>
        <begin position="7"/>
        <end position="26"/>
    </location>
</feature>
<evidence type="ECO:0000313" key="3">
    <source>
        <dbReference type="Proteomes" id="UP000198748"/>
    </source>
</evidence>
<keyword evidence="1" id="KW-1133">Transmembrane helix</keyword>
<keyword evidence="3" id="KW-1185">Reference proteome</keyword>
<evidence type="ECO:0000313" key="2">
    <source>
        <dbReference type="EMBL" id="SDF60776.1"/>
    </source>
</evidence>
<reference evidence="3" key="1">
    <citation type="submission" date="2016-10" db="EMBL/GenBank/DDBJ databases">
        <authorList>
            <person name="Varghese N."/>
            <person name="Submissions S."/>
        </authorList>
    </citation>
    <scope>NUCLEOTIDE SEQUENCE [LARGE SCALE GENOMIC DNA]</scope>
    <source>
        <strain evidence="3">DSM 25329</strain>
    </source>
</reference>
<dbReference type="EMBL" id="FNAN01000011">
    <property type="protein sequence ID" value="SDF60776.1"/>
    <property type="molecule type" value="Genomic_DNA"/>
</dbReference>